<dbReference type="Pfam" id="PF00746">
    <property type="entry name" value="Gram_pos_anchor"/>
    <property type="match status" value="1"/>
</dbReference>
<dbReference type="NCBIfam" id="TIGR04226">
    <property type="entry name" value="RrgB_K2N_iso_D2"/>
    <property type="match status" value="1"/>
</dbReference>
<dbReference type="InterPro" id="IPR026466">
    <property type="entry name" value="Fim_isopep_form_D2_dom"/>
</dbReference>
<feature type="transmembrane region" description="Helical" evidence="6">
    <location>
        <begin position="469"/>
        <end position="489"/>
    </location>
</feature>
<evidence type="ECO:0000256" key="3">
    <source>
        <dbReference type="ARBA" id="ARBA00022729"/>
    </source>
</evidence>
<name>A0A1R4K8K4_9MICO</name>
<feature type="domain" description="Gram-positive cocci surface proteins LPxTG" evidence="8">
    <location>
        <begin position="460"/>
        <end position="496"/>
    </location>
</feature>
<keyword evidence="2" id="KW-0964">Secreted</keyword>
<dbReference type="NCBIfam" id="TIGR01167">
    <property type="entry name" value="LPXTG_anchor"/>
    <property type="match status" value="1"/>
</dbReference>
<dbReference type="Gene3D" id="2.60.40.10">
    <property type="entry name" value="Immunoglobulins"/>
    <property type="match status" value="2"/>
</dbReference>
<keyword evidence="6" id="KW-0812">Transmembrane</keyword>
<keyword evidence="10" id="KW-1185">Reference proteome</keyword>
<feature type="signal peptide" evidence="7">
    <location>
        <begin position="1"/>
        <end position="34"/>
    </location>
</feature>
<evidence type="ECO:0000256" key="7">
    <source>
        <dbReference type="SAM" id="SignalP"/>
    </source>
</evidence>
<dbReference type="RefSeq" id="WP_087132290.1">
    <property type="nucleotide sequence ID" value="NZ_FUKO01000026.1"/>
</dbReference>
<dbReference type="Proteomes" id="UP000196320">
    <property type="component" value="Unassembled WGS sequence"/>
</dbReference>
<sequence length="496" mass="50550">MNTKKRPLGRLASGVGVIALVAAGLMGGASMASAAAAPGQEGAPDAGTLIVHKYAGSPTSQDAPDGTEQTVDRPPLAGVTFVVTPVGKDTGSGCVALDLGTAAGWTDAQAADDSMPPAAPYCLVTAGATTQITNGSGTATFAGLPLGLYHVNETNAPTGVTPSVEFYVSIPYASTNNGVTDWLYTVHTYPKNTLTGDGDKTVGDPTAPGLGSTVPWTLTTKPIGSFNDGQKLTSFKIIDRLDAKLTYSATPAPVLTYTEPGGSAQTVPAANYTLTPPAGAGGDVVVDFTNLTWLNERPAGTIFTFTFSTTVTGVGSILNTGFQNSGGDDVTLGEASTQWGPAEVLKHQAGDKTKTLAGAKFSVFNSPNGTDCTGTLGAALTVNGATEFESNASGIVTIAGLFVSNDESILEKVYCVVETQEPLGFIKDTTPHMITVKAEGTATTTAHIEVANTPVPGPILPLTGSNGTLWFTVGGIALIVMAAGGFLMVRRTRNHS</sequence>
<dbReference type="Gene3D" id="2.60.40.740">
    <property type="match status" value="1"/>
</dbReference>
<feature type="region of interest" description="Disordered" evidence="5">
    <location>
        <begin position="55"/>
        <end position="74"/>
    </location>
</feature>
<protein>
    <submittedName>
        <fullName evidence="9">Fimbrial subunit type 2</fullName>
    </submittedName>
</protein>
<dbReference type="InterPro" id="IPR048052">
    <property type="entry name" value="FM1-like"/>
</dbReference>
<gene>
    <name evidence="9" type="ORF">FM104_11055</name>
</gene>
<evidence type="ECO:0000313" key="10">
    <source>
        <dbReference type="Proteomes" id="UP000196320"/>
    </source>
</evidence>
<evidence type="ECO:0000313" key="9">
    <source>
        <dbReference type="EMBL" id="SJN40761.1"/>
    </source>
</evidence>
<organism evidence="9 10">
    <name type="scientific">Microbacterium esteraromaticum</name>
    <dbReference type="NCBI Taxonomy" id="57043"/>
    <lineage>
        <taxon>Bacteria</taxon>
        <taxon>Bacillati</taxon>
        <taxon>Actinomycetota</taxon>
        <taxon>Actinomycetes</taxon>
        <taxon>Micrococcales</taxon>
        <taxon>Microbacteriaceae</taxon>
        <taxon>Microbacterium</taxon>
    </lineage>
</organism>
<dbReference type="NCBIfam" id="NF033902">
    <property type="entry name" value="iso_D2_wall_anc"/>
    <property type="match status" value="1"/>
</dbReference>
<evidence type="ECO:0000256" key="2">
    <source>
        <dbReference type="ARBA" id="ARBA00022525"/>
    </source>
</evidence>
<evidence type="ECO:0000259" key="8">
    <source>
        <dbReference type="PROSITE" id="PS50847"/>
    </source>
</evidence>
<dbReference type="InterPro" id="IPR013783">
    <property type="entry name" value="Ig-like_fold"/>
</dbReference>
<keyword evidence="3 7" id="KW-0732">Signal</keyword>
<dbReference type="EMBL" id="FUKO01000026">
    <property type="protein sequence ID" value="SJN40761.1"/>
    <property type="molecule type" value="Genomic_DNA"/>
</dbReference>
<dbReference type="Pfam" id="PF16555">
    <property type="entry name" value="GramPos_pilinD1"/>
    <property type="match status" value="1"/>
</dbReference>
<keyword evidence="6" id="KW-1133">Transmembrane helix</keyword>
<dbReference type="Pfam" id="PF17802">
    <property type="entry name" value="SpaA"/>
    <property type="match status" value="1"/>
</dbReference>
<proteinExistence type="predicted"/>
<keyword evidence="6" id="KW-0472">Membrane</keyword>
<dbReference type="OrthoDB" id="3199332at2"/>
<evidence type="ECO:0000256" key="1">
    <source>
        <dbReference type="ARBA" id="ARBA00022512"/>
    </source>
</evidence>
<reference evidence="9 10" key="1">
    <citation type="submission" date="2017-02" db="EMBL/GenBank/DDBJ databases">
        <authorList>
            <person name="Peterson S.W."/>
        </authorList>
    </citation>
    <scope>NUCLEOTIDE SEQUENCE [LARGE SCALE GENOMIC DNA]</scope>
    <source>
        <strain evidence="9 10">B Mb 05.01</strain>
    </source>
</reference>
<evidence type="ECO:0000256" key="4">
    <source>
        <dbReference type="ARBA" id="ARBA00023088"/>
    </source>
</evidence>
<dbReference type="AlphaFoldDB" id="A0A1R4K8K4"/>
<dbReference type="GO" id="GO:0005975">
    <property type="term" value="P:carbohydrate metabolic process"/>
    <property type="evidence" value="ECO:0007669"/>
    <property type="project" value="UniProtKB-ARBA"/>
</dbReference>
<evidence type="ECO:0000256" key="5">
    <source>
        <dbReference type="SAM" id="MobiDB-lite"/>
    </source>
</evidence>
<dbReference type="PROSITE" id="PS50847">
    <property type="entry name" value="GRAM_POS_ANCHORING"/>
    <property type="match status" value="1"/>
</dbReference>
<dbReference type="InterPro" id="IPR019931">
    <property type="entry name" value="LPXTG_anchor"/>
</dbReference>
<dbReference type="InterPro" id="IPR032364">
    <property type="entry name" value="GramPos_pilinD1_N"/>
</dbReference>
<feature type="chain" id="PRO_5012503806" evidence="7">
    <location>
        <begin position="35"/>
        <end position="496"/>
    </location>
</feature>
<accession>A0A1R4K8K4</accession>
<evidence type="ECO:0000256" key="6">
    <source>
        <dbReference type="SAM" id="Phobius"/>
    </source>
</evidence>
<keyword evidence="4" id="KW-0572">Peptidoglycan-anchor</keyword>
<keyword evidence="1" id="KW-0134">Cell wall</keyword>
<dbReference type="InterPro" id="IPR041033">
    <property type="entry name" value="SpaA_PFL_dom_1"/>
</dbReference>